<sequence length="92" mass="10569">MGKKNKKAILSVINDLRKEQITDSKNIMNEKAYLGVIPKVRKKTIKEIKERIEKGNYLIDGEKVAEKIIVDSLMEDILEKEDTLSKQTRPKG</sequence>
<accession>A0A1F7REZ6</accession>
<evidence type="ECO:0000313" key="3">
    <source>
        <dbReference type="Proteomes" id="UP000178526"/>
    </source>
</evidence>
<dbReference type="EMBL" id="MGDB01000107">
    <property type="protein sequence ID" value="OGL40135.1"/>
    <property type="molecule type" value="Genomic_DNA"/>
</dbReference>
<proteinExistence type="predicted"/>
<dbReference type="SUPFAM" id="SSF101498">
    <property type="entry name" value="Anti-sigma factor FlgM"/>
    <property type="match status" value="1"/>
</dbReference>
<evidence type="ECO:0000313" key="2">
    <source>
        <dbReference type="EMBL" id="OGL40135.1"/>
    </source>
</evidence>
<name>A0A1F7REZ6_9BACT</name>
<reference evidence="2 3" key="1">
    <citation type="journal article" date="2016" name="Nat. Commun.">
        <title>Thousands of microbial genomes shed light on interconnected biogeochemical processes in an aquifer system.</title>
        <authorList>
            <person name="Anantharaman K."/>
            <person name="Brown C.T."/>
            <person name="Hug L.A."/>
            <person name="Sharon I."/>
            <person name="Castelle C.J."/>
            <person name="Probst A.J."/>
            <person name="Thomas B.C."/>
            <person name="Singh A."/>
            <person name="Wilkins M.J."/>
            <person name="Karaoz U."/>
            <person name="Brodie E.L."/>
            <person name="Williams K.H."/>
            <person name="Hubbard S.S."/>
            <person name="Banfield J.F."/>
        </authorList>
    </citation>
    <scope>NUCLEOTIDE SEQUENCE [LARGE SCALE GENOMIC DNA]</scope>
</reference>
<dbReference type="Pfam" id="PF04316">
    <property type="entry name" value="FlgM"/>
    <property type="match status" value="1"/>
</dbReference>
<organism evidence="2 3">
    <name type="scientific">Candidatus Schekmanbacteria bacterium GWA2_38_11</name>
    <dbReference type="NCBI Taxonomy" id="1817876"/>
    <lineage>
        <taxon>Bacteria</taxon>
        <taxon>Candidatus Schekmaniibacteriota</taxon>
    </lineage>
</organism>
<protein>
    <recommendedName>
        <fullName evidence="1">Anti-sigma-28 factor FlgM C-terminal domain-containing protein</fullName>
    </recommendedName>
</protein>
<feature type="domain" description="Anti-sigma-28 factor FlgM C-terminal" evidence="1">
    <location>
        <begin position="24"/>
        <end position="69"/>
    </location>
</feature>
<dbReference type="Proteomes" id="UP000178526">
    <property type="component" value="Unassembled WGS sequence"/>
</dbReference>
<gene>
    <name evidence="2" type="ORF">A2042_02785</name>
</gene>
<dbReference type="InterPro" id="IPR031316">
    <property type="entry name" value="FlgM_C"/>
</dbReference>
<dbReference type="InterPro" id="IPR035890">
    <property type="entry name" value="Anti-sigma-28_factor_FlgM_sf"/>
</dbReference>
<comment type="caution">
    <text evidence="2">The sequence shown here is derived from an EMBL/GenBank/DDBJ whole genome shotgun (WGS) entry which is preliminary data.</text>
</comment>
<dbReference type="AlphaFoldDB" id="A0A1F7REZ6"/>
<evidence type="ECO:0000259" key="1">
    <source>
        <dbReference type="Pfam" id="PF04316"/>
    </source>
</evidence>